<comment type="caution">
    <text evidence="6">The sequence shown here is derived from an EMBL/GenBank/DDBJ whole genome shotgun (WGS) entry which is preliminary data.</text>
</comment>
<dbReference type="InterPro" id="IPR050327">
    <property type="entry name" value="Proton-linked_MCT"/>
</dbReference>
<gene>
    <name evidence="6" type="ORF">U1T56_15560</name>
</gene>
<reference evidence="6 7" key="1">
    <citation type="submission" date="2024-01" db="EMBL/GenBank/DDBJ databases">
        <title>Multi-omics insights into the function and evolution of sodium benzoate biodegradation pathways in Benzoatithermus flavus gen. nov., sp. nov. from hot spring.</title>
        <authorList>
            <person name="Hu C.-J."/>
            <person name="Li W.-J."/>
        </authorList>
    </citation>
    <scope>NUCLEOTIDE SEQUENCE [LARGE SCALE GENOMIC DNA]</scope>
    <source>
        <strain evidence="6 7">SYSU G07066</strain>
    </source>
</reference>
<accession>A0ABU8XUG5</accession>
<evidence type="ECO:0000256" key="3">
    <source>
        <dbReference type="ARBA" id="ARBA00023136"/>
    </source>
</evidence>
<dbReference type="InterPro" id="IPR036259">
    <property type="entry name" value="MFS_trans_sf"/>
</dbReference>
<evidence type="ECO:0000256" key="4">
    <source>
        <dbReference type="SAM" id="Phobius"/>
    </source>
</evidence>
<proteinExistence type="predicted"/>
<name>A0ABU8XUG5_9PROT</name>
<feature type="transmembrane region" description="Helical" evidence="4">
    <location>
        <begin position="55"/>
        <end position="74"/>
    </location>
</feature>
<evidence type="ECO:0000313" key="7">
    <source>
        <dbReference type="Proteomes" id="UP001375743"/>
    </source>
</evidence>
<dbReference type="Proteomes" id="UP001375743">
    <property type="component" value="Unassembled WGS sequence"/>
</dbReference>
<dbReference type="CDD" id="cd17355">
    <property type="entry name" value="MFS_YcxA_like"/>
    <property type="match status" value="1"/>
</dbReference>
<keyword evidence="7" id="KW-1185">Reference proteome</keyword>
<dbReference type="EMBL" id="JBBLZC010000016">
    <property type="protein sequence ID" value="MEK0084571.1"/>
    <property type="molecule type" value="Genomic_DNA"/>
</dbReference>
<evidence type="ECO:0000259" key="5">
    <source>
        <dbReference type="PROSITE" id="PS50850"/>
    </source>
</evidence>
<dbReference type="PANTHER" id="PTHR11360:SF284">
    <property type="entry name" value="EG:103B4.3 PROTEIN-RELATED"/>
    <property type="match status" value="1"/>
</dbReference>
<organism evidence="6 7">
    <name type="scientific">Benzoatithermus flavus</name>
    <dbReference type="NCBI Taxonomy" id="3108223"/>
    <lineage>
        <taxon>Bacteria</taxon>
        <taxon>Pseudomonadati</taxon>
        <taxon>Pseudomonadota</taxon>
        <taxon>Alphaproteobacteria</taxon>
        <taxon>Geminicoccales</taxon>
        <taxon>Geminicoccaceae</taxon>
        <taxon>Benzoatithermus</taxon>
    </lineage>
</organism>
<protein>
    <submittedName>
        <fullName evidence="6">MFS transporter</fullName>
    </submittedName>
</protein>
<dbReference type="PROSITE" id="PS50850">
    <property type="entry name" value="MFS"/>
    <property type="match status" value="1"/>
</dbReference>
<evidence type="ECO:0000256" key="2">
    <source>
        <dbReference type="ARBA" id="ARBA00022989"/>
    </source>
</evidence>
<evidence type="ECO:0000256" key="1">
    <source>
        <dbReference type="ARBA" id="ARBA00022692"/>
    </source>
</evidence>
<feature type="transmembrane region" description="Helical" evidence="4">
    <location>
        <begin position="147"/>
        <end position="171"/>
    </location>
</feature>
<feature type="transmembrane region" description="Helical" evidence="4">
    <location>
        <begin position="177"/>
        <end position="196"/>
    </location>
</feature>
<feature type="transmembrane region" description="Helical" evidence="4">
    <location>
        <begin position="289"/>
        <end position="310"/>
    </location>
</feature>
<keyword evidence="2 4" id="KW-1133">Transmembrane helix</keyword>
<dbReference type="Pfam" id="PF07690">
    <property type="entry name" value="MFS_1"/>
    <property type="match status" value="1"/>
</dbReference>
<feature type="domain" description="Major facilitator superfamily (MFS) profile" evidence="5">
    <location>
        <begin position="17"/>
        <end position="404"/>
    </location>
</feature>
<dbReference type="InterPro" id="IPR020846">
    <property type="entry name" value="MFS_dom"/>
</dbReference>
<dbReference type="Gene3D" id="1.20.1250.20">
    <property type="entry name" value="MFS general substrate transporter like domains"/>
    <property type="match status" value="2"/>
</dbReference>
<feature type="transmembrane region" description="Helical" evidence="4">
    <location>
        <begin position="316"/>
        <end position="341"/>
    </location>
</feature>
<dbReference type="InterPro" id="IPR011701">
    <property type="entry name" value="MFS"/>
</dbReference>
<feature type="transmembrane region" description="Helical" evidence="4">
    <location>
        <begin position="227"/>
        <end position="247"/>
    </location>
</feature>
<dbReference type="RefSeq" id="WP_418160423.1">
    <property type="nucleotide sequence ID" value="NZ_JBBLZC010000016.1"/>
</dbReference>
<dbReference type="SUPFAM" id="SSF103473">
    <property type="entry name" value="MFS general substrate transporter"/>
    <property type="match status" value="1"/>
</dbReference>
<keyword evidence="3 4" id="KW-0472">Membrane</keyword>
<feature type="transmembrane region" description="Helical" evidence="4">
    <location>
        <begin position="112"/>
        <end position="135"/>
    </location>
</feature>
<feature type="transmembrane region" description="Helical" evidence="4">
    <location>
        <begin position="380"/>
        <end position="400"/>
    </location>
</feature>
<feature type="transmembrane region" description="Helical" evidence="4">
    <location>
        <begin position="259"/>
        <end position="277"/>
    </location>
</feature>
<feature type="transmembrane region" description="Helical" evidence="4">
    <location>
        <begin position="86"/>
        <end position="106"/>
    </location>
</feature>
<feature type="transmembrane region" description="Helical" evidence="4">
    <location>
        <begin position="348"/>
        <end position="368"/>
    </location>
</feature>
<sequence length="412" mass="42789">MPSSSSVIGSGAGWRTPAVVVVCGCLIALLTFGIRASFGLFTAPISAAHGWGREVFALAIAIQNLLWGAGQPFAGALADRFGSARVLAAGSLLYAAGVALMAVAGTPLAMHLSAGVLIGLGLAGASFTIVIAALARRVPPEQRSWATGIATASGSLGQFLMAPLGQAFILAYGWQTALFLLAAGVVVVPLLATAMASGPAQGTARGEVDLGFKRTLAHAFGHRSYQLLVAGFFVCGFHVAFITVHLPPYLTDAGVSPQLAAWSIAIIGLGNIMGSYVSGVLGGRFSKRWLLTGIYGLRALVIVLFVLLPVTPASVILFAVAMGLLWLSTVPPTSGLVAVMFGTRYMAMLFGIVFFSHQIGSFLGIWLGGLFYERYGSYDAVWWMGVALGLFAALVHMPIIEEPAPRFATAAA</sequence>
<dbReference type="PANTHER" id="PTHR11360">
    <property type="entry name" value="MONOCARBOXYLATE TRANSPORTER"/>
    <property type="match status" value="1"/>
</dbReference>
<keyword evidence="1 4" id="KW-0812">Transmembrane</keyword>
<feature type="transmembrane region" description="Helical" evidence="4">
    <location>
        <begin position="12"/>
        <end position="35"/>
    </location>
</feature>
<evidence type="ECO:0000313" key="6">
    <source>
        <dbReference type="EMBL" id="MEK0084571.1"/>
    </source>
</evidence>